<name>A0A0C9Z095_9AGAM</name>
<keyword evidence="2" id="KW-1185">Reference proteome</keyword>
<reference evidence="1 2" key="1">
    <citation type="submission" date="2014-04" db="EMBL/GenBank/DDBJ databases">
        <authorList>
            <consortium name="DOE Joint Genome Institute"/>
            <person name="Kuo A."/>
            <person name="Kohler A."/>
            <person name="Costa M.D."/>
            <person name="Nagy L.G."/>
            <person name="Floudas D."/>
            <person name="Copeland A."/>
            <person name="Barry K.W."/>
            <person name="Cichocki N."/>
            <person name="Veneault-Fourrey C."/>
            <person name="LaButti K."/>
            <person name="Lindquist E.A."/>
            <person name="Lipzen A."/>
            <person name="Lundell T."/>
            <person name="Morin E."/>
            <person name="Murat C."/>
            <person name="Sun H."/>
            <person name="Tunlid A."/>
            <person name="Henrissat B."/>
            <person name="Grigoriev I.V."/>
            <person name="Hibbett D.S."/>
            <person name="Martin F."/>
            <person name="Nordberg H.P."/>
            <person name="Cantor M.N."/>
            <person name="Hua S.X."/>
        </authorList>
    </citation>
    <scope>NUCLEOTIDE SEQUENCE [LARGE SCALE GENOMIC DNA]</scope>
    <source>
        <strain evidence="1 2">441</strain>
    </source>
</reference>
<dbReference type="HOGENOM" id="CLU_3088158_0_0_1"/>
<organism evidence="1 2">
    <name type="scientific">Pisolithus microcarpus 441</name>
    <dbReference type="NCBI Taxonomy" id="765257"/>
    <lineage>
        <taxon>Eukaryota</taxon>
        <taxon>Fungi</taxon>
        <taxon>Dikarya</taxon>
        <taxon>Basidiomycota</taxon>
        <taxon>Agaricomycotina</taxon>
        <taxon>Agaricomycetes</taxon>
        <taxon>Agaricomycetidae</taxon>
        <taxon>Boletales</taxon>
        <taxon>Sclerodermatineae</taxon>
        <taxon>Pisolithaceae</taxon>
        <taxon>Pisolithus</taxon>
    </lineage>
</organism>
<accession>A0A0C9Z095</accession>
<dbReference type="Proteomes" id="UP000054018">
    <property type="component" value="Unassembled WGS sequence"/>
</dbReference>
<gene>
    <name evidence="1" type="ORF">PISMIDRAFT_680224</name>
</gene>
<sequence length="52" mass="5461">MEVGSASDVISLEAARLVHGVTLYIHATVDTTSTYQSLNPLISDVCVAAVNQ</sequence>
<dbReference type="AlphaFoldDB" id="A0A0C9Z095"/>
<evidence type="ECO:0000313" key="1">
    <source>
        <dbReference type="EMBL" id="KIK22431.1"/>
    </source>
</evidence>
<dbReference type="EMBL" id="KN833739">
    <property type="protein sequence ID" value="KIK22431.1"/>
    <property type="molecule type" value="Genomic_DNA"/>
</dbReference>
<reference evidence="2" key="2">
    <citation type="submission" date="2015-01" db="EMBL/GenBank/DDBJ databases">
        <title>Evolutionary Origins and Diversification of the Mycorrhizal Mutualists.</title>
        <authorList>
            <consortium name="DOE Joint Genome Institute"/>
            <consortium name="Mycorrhizal Genomics Consortium"/>
            <person name="Kohler A."/>
            <person name="Kuo A."/>
            <person name="Nagy L.G."/>
            <person name="Floudas D."/>
            <person name="Copeland A."/>
            <person name="Barry K.W."/>
            <person name="Cichocki N."/>
            <person name="Veneault-Fourrey C."/>
            <person name="LaButti K."/>
            <person name="Lindquist E.A."/>
            <person name="Lipzen A."/>
            <person name="Lundell T."/>
            <person name="Morin E."/>
            <person name="Murat C."/>
            <person name="Riley R."/>
            <person name="Ohm R."/>
            <person name="Sun H."/>
            <person name="Tunlid A."/>
            <person name="Henrissat B."/>
            <person name="Grigoriev I.V."/>
            <person name="Hibbett D.S."/>
            <person name="Martin F."/>
        </authorList>
    </citation>
    <scope>NUCLEOTIDE SEQUENCE [LARGE SCALE GENOMIC DNA]</scope>
    <source>
        <strain evidence="2">441</strain>
    </source>
</reference>
<evidence type="ECO:0000313" key="2">
    <source>
        <dbReference type="Proteomes" id="UP000054018"/>
    </source>
</evidence>
<protein>
    <submittedName>
        <fullName evidence="1">Uncharacterized protein</fullName>
    </submittedName>
</protein>
<proteinExistence type="predicted"/>